<name>A0A829YNF9_9GAMM</name>
<dbReference type="RefSeq" id="WP_161815954.1">
    <property type="nucleotide sequence ID" value="NZ_BLJN01000008.1"/>
</dbReference>
<dbReference type="EMBL" id="BLJN01000008">
    <property type="protein sequence ID" value="GFE84372.1"/>
    <property type="molecule type" value="Genomic_DNA"/>
</dbReference>
<proteinExistence type="predicted"/>
<dbReference type="AlphaFoldDB" id="A0A829YNF9"/>
<sequence>MQLSVVDSGRQVTPRGAVEGVSLTRTELPAPVGKVEPVAPATLRGGLKSYDSRLNRQVSGAQQAIQFLSEADARLRALRKELTGGDAAAALEKFDKFWQQRSAASAGTLDGNLKFSADAKATQEFAVRGLSFETLRSGDTETLSFAVGKWSRQASSITVDPTQSESAIVAALDRALTPMGVRATRDAKGELAFNVSEKDWPQVRDSLAIRGGGRRFPTGQFNHVRTVVAEQAIQPSQWNAADPRKALQDIAQAHQLIRRSYGDVRGVLEEAAQSVDHGAATAAQGAYWQGFAEEYADTLARGDSTAIAATVQTVAGISKRTVSSLLAAAPGTT</sequence>
<dbReference type="Proteomes" id="UP000445000">
    <property type="component" value="Unassembled WGS sequence"/>
</dbReference>
<evidence type="ECO:0000313" key="2">
    <source>
        <dbReference type="Proteomes" id="UP000445000"/>
    </source>
</evidence>
<gene>
    <name evidence="1" type="ORF">GCM10011487_63720</name>
</gene>
<evidence type="ECO:0000313" key="1">
    <source>
        <dbReference type="EMBL" id="GFE84372.1"/>
    </source>
</evidence>
<organism evidence="1 2">
    <name type="scientific">Steroidobacter agaridevorans</name>
    <dbReference type="NCBI Taxonomy" id="2695856"/>
    <lineage>
        <taxon>Bacteria</taxon>
        <taxon>Pseudomonadati</taxon>
        <taxon>Pseudomonadota</taxon>
        <taxon>Gammaproteobacteria</taxon>
        <taxon>Steroidobacterales</taxon>
        <taxon>Steroidobacteraceae</taxon>
        <taxon>Steroidobacter</taxon>
    </lineage>
</organism>
<comment type="caution">
    <text evidence="1">The sequence shown here is derived from an EMBL/GenBank/DDBJ whole genome shotgun (WGS) entry which is preliminary data.</text>
</comment>
<accession>A0A829YNF9</accession>
<reference evidence="2" key="1">
    <citation type="submission" date="2020-01" db="EMBL/GenBank/DDBJ databases">
        <title>'Steroidobacter agaridevorans' sp. nov., agar-degrading bacteria isolated from rhizosphere soils.</title>
        <authorList>
            <person name="Ikenaga M."/>
            <person name="Kataoka M."/>
            <person name="Murouchi A."/>
            <person name="Katsuragi S."/>
            <person name="Sakai M."/>
        </authorList>
    </citation>
    <scope>NUCLEOTIDE SEQUENCE [LARGE SCALE GENOMIC DNA]</scope>
    <source>
        <strain evidence="2">YU21-B</strain>
    </source>
</reference>
<protein>
    <submittedName>
        <fullName evidence="1">Uncharacterized protein</fullName>
    </submittedName>
</protein>
<keyword evidence="2" id="KW-1185">Reference proteome</keyword>